<dbReference type="InterPro" id="IPR017853">
    <property type="entry name" value="GH"/>
</dbReference>
<protein>
    <recommendedName>
        <fullName evidence="9">Alpha-glucosidase</fullName>
    </recommendedName>
</protein>
<feature type="domain" description="Glycosyl hydrolase family 31 C-terminal" evidence="6">
    <location>
        <begin position="708"/>
        <end position="792"/>
    </location>
</feature>
<dbReference type="InterPro" id="IPR013780">
    <property type="entry name" value="Glyco_hydro_b"/>
</dbReference>
<keyword evidence="2" id="KW-0378">Hydrolase</keyword>
<keyword evidence="2" id="KW-0326">Glycosidase</keyword>
<reference evidence="7 8" key="1">
    <citation type="submission" date="2024-06" db="EMBL/GenBank/DDBJ databases">
        <title>A chromosome-level genome assembly of beet webworm, Loxostege sticticalis.</title>
        <authorList>
            <person name="Zhang Y."/>
        </authorList>
    </citation>
    <scope>NUCLEOTIDE SEQUENCE [LARGE SCALE GENOMIC DNA]</scope>
    <source>
        <strain evidence="7">AQ026</strain>
        <tissue evidence="7">Whole body</tissue>
    </source>
</reference>
<dbReference type="CDD" id="cd00111">
    <property type="entry name" value="Trefoil"/>
    <property type="match status" value="1"/>
</dbReference>
<name>A0ABR3HJH8_LOXSC</name>
<dbReference type="SUPFAM" id="SSF51011">
    <property type="entry name" value="Glycosyl hydrolase domain"/>
    <property type="match status" value="1"/>
</dbReference>
<proteinExistence type="inferred from homology"/>
<evidence type="ECO:0000313" key="8">
    <source>
        <dbReference type="Proteomes" id="UP001549920"/>
    </source>
</evidence>
<keyword evidence="4" id="KW-0812">Transmembrane</keyword>
<dbReference type="InterPro" id="IPR000322">
    <property type="entry name" value="Glyco_hydro_31_TIM"/>
</dbReference>
<gene>
    <name evidence="7" type="ORF">ABMA27_005456</name>
</gene>
<sequence length="923" mass="104219">MYANGNPEKCYVFYPVCFRFYISEIKWYDRILLNRPLKVILALLVMSILVPVLIYRFLFFTSMDLPPSDGHSFGSCLVPRTARIPCGGGNIEQSECNSQCCYDLHNKLCFHRFPSRFSYLVPHSENWSEETVLTPRFPRTNPFNSERVVTSLRLSIDEISPTHLSIEVYDANVKSLYGRRIDNSTYVYRVSSPELNIIVNTTQGTIFNTIRGPLIASDNIWEMVFQLTEETMYGLGELPLKPGASKVIYSHDGGLSAVPLIFAKSNGSFHGLLVDVKTPSEIWVGDENQISLKSITKTGLKLHLFVGPEPKDIMRDVMSIIGQHKKWDYWMLGAHACSEVSDDDSEALALLNTFIGDANLPFDSHCGVKPIVFSSNGTEDAAMVEEGARALRRGTGNRKFVPHIAPYIRYVVENSTLDDVGSNTTEVGANDRNGEQNDDYAGAESTIVGSNATDVETNEDCTNIVCEFEDSMLQSPSGLYFGLVDDDKVVYPNYENVPDDFVDRLWTYDEEFHGVFLVNSWPVDQSEKTHNETAEMLPYFNNNFEAAFEDTPQWNANWSNGEYYFYGHNAYGSKFVNALEKTYNDTPIYSTSLWMKANAVVNRQNVPTSWTNLHKELIEAALGGISGHWLWSTPICGDTENIDVVNQAHLCVKWYLAGTYMPMIKIHSKGIRRDPSSFNTTERNIMTEALNTRLRLLPYINTVLQEGPLLRPMFYQYPNSDLDDLSTQFHVGDHLLIAPNLLPSQSHVHVRMPPGEWFEFTSGLKVDVGEGEIYTMTTTEADFVTLIRSRAIVVTQRDVRRSAELTRRNAAFSLTIAVGRIGIVTNGLKQWEFLHAAGSLYMSPNMTIVFDMNDNGLHITAEGDDFDVFCGTDPEVLWASRITEIKVYGLDDDQNNYDTHKHFNPNINLCDLQNEDIVFNILG</sequence>
<comment type="caution">
    <text evidence="7">The sequence shown here is derived from an EMBL/GenBank/DDBJ whole genome shotgun (WGS) entry which is preliminary data.</text>
</comment>
<evidence type="ECO:0000313" key="7">
    <source>
        <dbReference type="EMBL" id="KAL0870461.1"/>
    </source>
</evidence>
<dbReference type="PANTHER" id="PTHR22762:SF167">
    <property type="entry name" value="LYSOSOMAL ALPHA-GLUCOSIDASE-LIKE PROTEIN"/>
    <property type="match status" value="1"/>
</dbReference>
<dbReference type="Gene3D" id="2.60.40.1760">
    <property type="entry name" value="glycosyl hydrolase (family 31)"/>
    <property type="match status" value="1"/>
</dbReference>
<feature type="region of interest" description="Disordered" evidence="3">
    <location>
        <begin position="422"/>
        <end position="441"/>
    </location>
</feature>
<comment type="similarity">
    <text evidence="1 2">Belongs to the glycosyl hydrolase 31 family.</text>
</comment>
<dbReference type="EMBL" id="JBEUOH010000018">
    <property type="protein sequence ID" value="KAL0870461.1"/>
    <property type="molecule type" value="Genomic_DNA"/>
</dbReference>
<dbReference type="InterPro" id="IPR000519">
    <property type="entry name" value="P_trefoil_dom"/>
</dbReference>
<feature type="transmembrane region" description="Helical" evidence="4">
    <location>
        <begin position="39"/>
        <end position="58"/>
    </location>
</feature>
<accession>A0ABR3HJH8</accession>
<dbReference type="Pfam" id="PF01055">
    <property type="entry name" value="Glyco_hydro_31_2nd"/>
    <property type="match status" value="1"/>
</dbReference>
<dbReference type="Gene3D" id="3.20.20.80">
    <property type="entry name" value="Glycosidases"/>
    <property type="match status" value="1"/>
</dbReference>
<evidence type="ECO:0000256" key="4">
    <source>
        <dbReference type="SAM" id="Phobius"/>
    </source>
</evidence>
<dbReference type="SUPFAM" id="SSF51445">
    <property type="entry name" value="(Trans)glycosidases"/>
    <property type="match status" value="1"/>
</dbReference>
<keyword evidence="4" id="KW-0472">Membrane</keyword>
<dbReference type="Proteomes" id="UP001549920">
    <property type="component" value="Unassembled WGS sequence"/>
</dbReference>
<evidence type="ECO:0000256" key="1">
    <source>
        <dbReference type="ARBA" id="ARBA00007806"/>
    </source>
</evidence>
<keyword evidence="4" id="KW-1133">Transmembrane helix</keyword>
<dbReference type="Pfam" id="PF21365">
    <property type="entry name" value="Glyco_hydro_31_3rd"/>
    <property type="match status" value="1"/>
</dbReference>
<evidence type="ECO:0000259" key="5">
    <source>
        <dbReference type="Pfam" id="PF01055"/>
    </source>
</evidence>
<evidence type="ECO:0000259" key="6">
    <source>
        <dbReference type="Pfam" id="PF21365"/>
    </source>
</evidence>
<feature type="domain" description="Glycoside hydrolase family 31 TIM barrel" evidence="5">
    <location>
        <begin position="545"/>
        <end position="702"/>
    </location>
</feature>
<keyword evidence="8" id="KW-1185">Reference proteome</keyword>
<evidence type="ECO:0008006" key="9">
    <source>
        <dbReference type="Google" id="ProtNLM"/>
    </source>
</evidence>
<evidence type="ECO:0000256" key="2">
    <source>
        <dbReference type="RuleBase" id="RU361185"/>
    </source>
</evidence>
<dbReference type="InterPro" id="IPR048395">
    <property type="entry name" value="Glyco_hydro_31_C"/>
</dbReference>
<evidence type="ECO:0000256" key="3">
    <source>
        <dbReference type="SAM" id="MobiDB-lite"/>
    </source>
</evidence>
<dbReference type="Gene3D" id="2.60.40.1180">
    <property type="entry name" value="Golgi alpha-mannosidase II"/>
    <property type="match status" value="1"/>
</dbReference>
<organism evidence="7 8">
    <name type="scientific">Loxostege sticticalis</name>
    <name type="common">Beet webworm moth</name>
    <dbReference type="NCBI Taxonomy" id="481309"/>
    <lineage>
        <taxon>Eukaryota</taxon>
        <taxon>Metazoa</taxon>
        <taxon>Ecdysozoa</taxon>
        <taxon>Arthropoda</taxon>
        <taxon>Hexapoda</taxon>
        <taxon>Insecta</taxon>
        <taxon>Pterygota</taxon>
        <taxon>Neoptera</taxon>
        <taxon>Endopterygota</taxon>
        <taxon>Lepidoptera</taxon>
        <taxon>Glossata</taxon>
        <taxon>Ditrysia</taxon>
        <taxon>Pyraloidea</taxon>
        <taxon>Crambidae</taxon>
        <taxon>Pyraustinae</taxon>
        <taxon>Loxostege</taxon>
    </lineage>
</organism>
<dbReference type="PANTHER" id="PTHR22762">
    <property type="entry name" value="ALPHA-GLUCOSIDASE"/>
    <property type="match status" value="1"/>
</dbReference>